<keyword evidence="6 10" id="KW-0249">Electron transport</keyword>
<feature type="binding site" evidence="10">
    <location>
        <position position="182"/>
    </location>
    <ligand>
        <name>[4Fe-4S] cluster</name>
        <dbReference type="ChEBI" id="CHEBI:49883"/>
        <label>3</label>
    </ligand>
</feature>
<dbReference type="PANTHER" id="PTHR43560">
    <property type="entry name" value="ION-TRANSLOCATING OXIDOREDUCTASE COMPLEX SUBUNIT B"/>
    <property type="match status" value="1"/>
</dbReference>
<feature type="binding site" evidence="10">
    <location>
        <position position="56"/>
    </location>
    <ligand>
        <name>[4Fe-4S] cluster</name>
        <dbReference type="ChEBI" id="CHEBI:49883"/>
        <label>1</label>
    </ligand>
</feature>
<evidence type="ECO:0000256" key="6">
    <source>
        <dbReference type="ARBA" id="ARBA00022982"/>
    </source>
</evidence>
<keyword evidence="5 10" id="KW-1278">Translocase</keyword>
<comment type="cofactor">
    <cofactor evidence="10">
        <name>[4Fe-4S] cluster</name>
        <dbReference type="ChEBI" id="CHEBI:49883"/>
    </cofactor>
    <text evidence="10">Binds 3 [4Fe-4S] clusters.</text>
</comment>
<dbReference type="GO" id="GO:0009055">
    <property type="term" value="F:electron transfer activity"/>
    <property type="evidence" value="ECO:0007669"/>
    <property type="project" value="InterPro"/>
</dbReference>
<dbReference type="InterPro" id="IPR017896">
    <property type="entry name" value="4Fe4S_Fe-S-bd"/>
</dbReference>
<sequence>MNDFLSSILTALLFVGGVGLLCSVLLVVASKLMAVKVDQRVEQIRKCLPGANCGACGFTGCDGYANALVNVPGTKTNLCIPGSDAAARGICEILGSSFEDVQQRKAIVRCNGTCGGSGMNTDKKVTYVGIKTCAAASGVCGGDGKCVYGCLGYGDCQKVCPADAVCIQDGIARINDSKCIGCGLCAKACPKHIITMAPAEASVAVVCSNLDNGAKAHKACLAACIGCKKCQSSCPHGAISVENNLSSIDYSLCTGCRTCVSVCPTHAIAALLPAQHACE</sequence>
<dbReference type="Pfam" id="PF00037">
    <property type="entry name" value="Fer4"/>
    <property type="match status" value="1"/>
</dbReference>
<keyword evidence="3 10" id="KW-0479">Metal-binding</keyword>
<feature type="binding site" evidence="10">
    <location>
        <position position="185"/>
    </location>
    <ligand>
        <name>[4Fe-4S] cluster</name>
        <dbReference type="ChEBI" id="CHEBI:49883"/>
        <label>3</label>
    </ligand>
</feature>
<evidence type="ECO:0000256" key="7">
    <source>
        <dbReference type="ARBA" id="ARBA00023004"/>
    </source>
</evidence>
<dbReference type="GO" id="GO:0051539">
    <property type="term" value="F:4 iron, 4 sulfur cluster binding"/>
    <property type="evidence" value="ECO:0007669"/>
    <property type="project" value="UniProtKB-UniRule"/>
</dbReference>
<evidence type="ECO:0000256" key="10">
    <source>
        <dbReference type="HAMAP-Rule" id="MF_00463"/>
    </source>
</evidence>
<comment type="subunit">
    <text evidence="10">The complex is composed of six subunits: RnfA, RnfB, RnfC, RnfD, RnfE and RnfG.</text>
</comment>
<evidence type="ECO:0000256" key="2">
    <source>
        <dbReference type="ARBA" id="ARBA00022485"/>
    </source>
</evidence>
<evidence type="ECO:0000313" key="13">
    <source>
        <dbReference type="EMBL" id="HIS23908.1"/>
    </source>
</evidence>
<evidence type="ECO:0000256" key="8">
    <source>
        <dbReference type="ARBA" id="ARBA00023014"/>
    </source>
</evidence>
<reference evidence="13" key="1">
    <citation type="submission" date="2020-10" db="EMBL/GenBank/DDBJ databases">
        <authorList>
            <person name="Gilroy R."/>
        </authorList>
    </citation>
    <scope>NUCLEOTIDE SEQUENCE</scope>
    <source>
        <strain evidence="13">CHK157-1446</strain>
    </source>
</reference>
<feature type="binding site" evidence="10">
    <location>
        <position position="146"/>
    </location>
    <ligand>
        <name>[4Fe-4S] cluster</name>
        <dbReference type="ChEBI" id="CHEBI:49883"/>
        <label>2</label>
    </ligand>
</feature>
<feature type="binding site" evidence="10">
    <location>
        <position position="160"/>
    </location>
    <ligand>
        <name>[4Fe-4S] cluster</name>
        <dbReference type="ChEBI" id="CHEBI:49883"/>
        <label>3</label>
    </ligand>
</feature>
<keyword evidence="10" id="KW-1003">Cell membrane</keyword>
<feature type="binding site" evidence="10">
    <location>
        <position position="61"/>
    </location>
    <ligand>
        <name>[4Fe-4S] cluster</name>
        <dbReference type="ChEBI" id="CHEBI:49883"/>
        <label>1</label>
    </ligand>
</feature>
<evidence type="ECO:0000256" key="4">
    <source>
        <dbReference type="ARBA" id="ARBA00022737"/>
    </source>
</evidence>
<evidence type="ECO:0000256" key="9">
    <source>
        <dbReference type="ARBA" id="ARBA00023136"/>
    </source>
</evidence>
<dbReference type="PANTHER" id="PTHR43560:SF1">
    <property type="entry name" value="ION-TRANSLOCATING OXIDOREDUCTASE COMPLEX SUBUNIT B"/>
    <property type="match status" value="1"/>
</dbReference>
<comment type="subcellular location">
    <subcellularLocation>
        <location evidence="10">Cell membrane</location>
    </subcellularLocation>
</comment>
<evidence type="ECO:0000256" key="3">
    <source>
        <dbReference type="ARBA" id="ARBA00022723"/>
    </source>
</evidence>
<keyword evidence="7 10" id="KW-0408">Iron</keyword>
<feature type="binding site" evidence="10">
    <location>
        <position position="150"/>
    </location>
    <ligand>
        <name>[4Fe-4S] cluster</name>
        <dbReference type="ChEBI" id="CHEBI:49883"/>
        <label>2</label>
    </ligand>
</feature>
<keyword evidence="1 10" id="KW-0813">Transport</keyword>
<dbReference type="Proteomes" id="UP000823982">
    <property type="component" value="Unassembled WGS sequence"/>
</dbReference>
<dbReference type="InterPro" id="IPR017900">
    <property type="entry name" value="4Fe4S_Fe_S_CS"/>
</dbReference>
<evidence type="ECO:0000256" key="1">
    <source>
        <dbReference type="ARBA" id="ARBA00022448"/>
    </source>
</evidence>
<keyword evidence="2 10" id="KW-0004">4Fe-4S</keyword>
<proteinExistence type="inferred from homology"/>
<dbReference type="InterPro" id="IPR050395">
    <property type="entry name" value="4Fe4S_Ferredoxin_RnfB"/>
</dbReference>
<dbReference type="AlphaFoldDB" id="A0A9D1JH53"/>
<dbReference type="InterPro" id="IPR007202">
    <property type="entry name" value="4Fe-4S_dom"/>
</dbReference>
<feature type="domain" description="4Fe-4S ferredoxin-type" evidence="11">
    <location>
        <begin position="244"/>
        <end position="274"/>
    </location>
</feature>
<dbReference type="SUPFAM" id="SSF54862">
    <property type="entry name" value="4Fe-4S ferredoxins"/>
    <property type="match status" value="2"/>
</dbReference>
<evidence type="ECO:0000313" key="14">
    <source>
        <dbReference type="Proteomes" id="UP000823982"/>
    </source>
</evidence>
<evidence type="ECO:0000259" key="11">
    <source>
        <dbReference type="PROSITE" id="PS51379"/>
    </source>
</evidence>
<feature type="binding site" evidence="10">
    <location>
        <position position="179"/>
    </location>
    <ligand>
        <name>[4Fe-4S] cluster</name>
        <dbReference type="ChEBI" id="CHEBI:49883"/>
        <label>3</label>
    </ligand>
</feature>
<feature type="binding site" evidence="10">
    <location>
        <position position="53"/>
    </location>
    <ligand>
        <name>[4Fe-4S] cluster</name>
        <dbReference type="ChEBI" id="CHEBI:49883"/>
        <label>1</label>
    </ligand>
</feature>
<dbReference type="CDD" id="cd10549">
    <property type="entry name" value="MtMvhB_like"/>
    <property type="match status" value="1"/>
</dbReference>
<keyword evidence="9 10" id="KW-0472">Membrane</keyword>
<feature type="domain" description="4Fe-4S ferredoxin-type" evidence="11">
    <location>
        <begin position="170"/>
        <end position="199"/>
    </location>
</feature>
<dbReference type="GO" id="GO:0022900">
    <property type="term" value="P:electron transport chain"/>
    <property type="evidence" value="ECO:0007669"/>
    <property type="project" value="UniProtKB-UniRule"/>
</dbReference>
<name>A0A9D1JH53_9FIRM</name>
<evidence type="ECO:0000256" key="5">
    <source>
        <dbReference type="ARBA" id="ARBA00022967"/>
    </source>
</evidence>
<feature type="binding site" evidence="10">
    <location>
        <position position="156"/>
    </location>
    <ligand>
        <name>[4Fe-4S] cluster</name>
        <dbReference type="ChEBI" id="CHEBI:49883"/>
        <label>2</label>
    </ligand>
</feature>
<dbReference type="Pfam" id="PF12838">
    <property type="entry name" value="Fer4_7"/>
    <property type="match status" value="1"/>
</dbReference>
<feature type="domain" description="4Fe-4S ferredoxin-type" evidence="11">
    <location>
        <begin position="215"/>
        <end position="243"/>
    </location>
</feature>
<dbReference type="Pfam" id="PF04060">
    <property type="entry name" value="FeS"/>
    <property type="match status" value="1"/>
</dbReference>
<comment type="caution">
    <text evidence="10">Lacks conserved residue(s) required for the propagation of feature annotation.</text>
</comment>
<feature type="region of interest" description="Hydrophobic" evidence="10">
    <location>
        <begin position="1"/>
        <end position="30"/>
    </location>
</feature>
<organism evidence="13 14">
    <name type="scientific">Candidatus Faeciplasma gallinarum</name>
    <dbReference type="NCBI Taxonomy" id="2840799"/>
    <lineage>
        <taxon>Bacteria</taxon>
        <taxon>Bacillati</taxon>
        <taxon>Bacillota</taxon>
        <taxon>Clostridia</taxon>
        <taxon>Eubacteriales</taxon>
        <taxon>Oscillospiraceae</taxon>
        <taxon>Oscillospiraceae incertae sedis</taxon>
        <taxon>Candidatus Faeciplasma</taxon>
    </lineage>
</organism>
<dbReference type="PROSITE" id="PS00198">
    <property type="entry name" value="4FE4S_FER_1"/>
    <property type="match status" value="2"/>
</dbReference>
<comment type="similarity">
    <text evidence="10">Belongs to the 4Fe4S bacterial-type ferredoxin family. RnfB subfamily.</text>
</comment>
<evidence type="ECO:0000259" key="12">
    <source>
        <dbReference type="PROSITE" id="PS51656"/>
    </source>
</evidence>
<reference evidence="13" key="2">
    <citation type="journal article" date="2021" name="PeerJ">
        <title>Extensive microbial diversity within the chicken gut microbiome revealed by metagenomics and culture.</title>
        <authorList>
            <person name="Gilroy R."/>
            <person name="Ravi A."/>
            <person name="Getino M."/>
            <person name="Pursley I."/>
            <person name="Horton D.L."/>
            <person name="Alikhan N.F."/>
            <person name="Baker D."/>
            <person name="Gharbi K."/>
            <person name="Hall N."/>
            <person name="Watson M."/>
            <person name="Adriaenssens E.M."/>
            <person name="Foster-Nyarko E."/>
            <person name="Jarju S."/>
            <person name="Secka A."/>
            <person name="Antonio M."/>
            <person name="Oren A."/>
            <person name="Chaudhuri R.R."/>
            <person name="La Ragione R."/>
            <person name="Hildebrand F."/>
            <person name="Pallen M.J."/>
        </authorList>
    </citation>
    <scope>NUCLEOTIDE SEQUENCE</scope>
    <source>
        <strain evidence="13">CHK157-1446</strain>
    </source>
</reference>
<comment type="function">
    <text evidence="10">Part of a membrane-bound complex that couples electron transfer with translocation of ions across the membrane.</text>
</comment>
<comment type="caution">
    <text evidence="13">The sequence shown here is derived from an EMBL/GenBank/DDBJ whole genome shotgun (WGS) entry which is preliminary data.</text>
</comment>
<feature type="domain" description="4Fe-4S" evidence="12">
    <location>
        <begin position="36"/>
        <end position="96"/>
    </location>
</feature>
<dbReference type="HAMAP" id="MF_00463">
    <property type="entry name" value="RsxB_RnfB"/>
    <property type="match status" value="1"/>
</dbReference>
<dbReference type="Gene3D" id="1.10.15.40">
    <property type="entry name" value="Electron transport complex subunit B, putative Fe-S cluster"/>
    <property type="match status" value="1"/>
</dbReference>
<dbReference type="PROSITE" id="PS51656">
    <property type="entry name" value="4FE4S"/>
    <property type="match status" value="1"/>
</dbReference>
<gene>
    <name evidence="10" type="primary">rnfB</name>
    <name evidence="13" type="ORF">IAD01_00660</name>
</gene>
<accession>A0A9D1JH53</accession>
<feature type="binding site" evidence="10">
    <location>
        <position position="189"/>
    </location>
    <ligand>
        <name>[4Fe-4S] cluster</name>
        <dbReference type="ChEBI" id="CHEBI:49883"/>
        <label>2</label>
    </ligand>
</feature>
<keyword evidence="8 10" id="KW-0411">Iron-sulfur</keyword>
<feature type="binding site" evidence="10">
    <location>
        <position position="79"/>
    </location>
    <ligand>
        <name>[4Fe-4S] cluster</name>
        <dbReference type="ChEBI" id="CHEBI:49883"/>
        <label>1</label>
    </ligand>
</feature>
<dbReference type="GO" id="GO:0005886">
    <property type="term" value="C:plasma membrane"/>
    <property type="evidence" value="ECO:0007669"/>
    <property type="project" value="UniProtKB-SubCell"/>
</dbReference>
<dbReference type="Gene3D" id="3.30.70.20">
    <property type="match status" value="2"/>
</dbReference>
<dbReference type="EC" id="7.-.-.-" evidence="10"/>
<keyword evidence="4 10" id="KW-0677">Repeat</keyword>
<protein>
    <recommendedName>
        <fullName evidence="10">Ion-translocating oxidoreductase complex subunit B</fullName>
        <ecNumber evidence="10">7.-.-.-</ecNumber>
    </recommendedName>
    <alternativeName>
        <fullName evidence="10">Rnf electron transport complex subunit B</fullName>
    </alternativeName>
</protein>
<dbReference type="GO" id="GO:0046872">
    <property type="term" value="F:metal ion binding"/>
    <property type="evidence" value="ECO:0007669"/>
    <property type="project" value="UniProtKB-KW"/>
</dbReference>
<dbReference type="EMBL" id="DVIR01000006">
    <property type="protein sequence ID" value="HIS23908.1"/>
    <property type="molecule type" value="Genomic_DNA"/>
</dbReference>
<dbReference type="PROSITE" id="PS51379">
    <property type="entry name" value="4FE4S_FER_2"/>
    <property type="match status" value="3"/>
</dbReference>
<dbReference type="InterPro" id="IPR010207">
    <property type="entry name" value="Elect_transpt_cplx_RnfB/RsxB"/>
</dbReference>